<accession>A0A9P4QS50</accession>
<proteinExistence type="predicted"/>
<name>A0A9P4QS50_9PLEO</name>
<keyword evidence="2" id="KW-1185">Reference proteome</keyword>
<protein>
    <submittedName>
        <fullName evidence="1">Uncharacterized protein</fullName>
    </submittedName>
</protein>
<comment type="caution">
    <text evidence="1">The sequence shown here is derived from an EMBL/GenBank/DDBJ whole genome shotgun (WGS) entry which is preliminary data.</text>
</comment>
<dbReference type="Proteomes" id="UP000799444">
    <property type="component" value="Unassembled WGS sequence"/>
</dbReference>
<dbReference type="EMBL" id="ML996226">
    <property type="protein sequence ID" value="KAF2730084.1"/>
    <property type="molecule type" value="Genomic_DNA"/>
</dbReference>
<reference evidence="1" key="1">
    <citation type="journal article" date="2020" name="Stud. Mycol.">
        <title>101 Dothideomycetes genomes: a test case for predicting lifestyles and emergence of pathogens.</title>
        <authorList>
            <person name="Haridas S."/>
            <person name="Albert R."/>
            <person name="Binder M."/>
            <person name="Bloem J."/>
            <person name="Labutti K."/>
            <person name="Salamov A."/>
            <person name="Andreopoulos B."/>
            <person name="Baker S."/>
            <person name="Barry K."/>
            <person name="Bills G."/>
            <person name="Bluhm B."/>
            <person name="Cannon C."/>
            <person name="Castanera R."/>
            <person name="Culley D."/>
            <person name="Daum C."/>
            <person name="Ezra D."/>
            <person name="Gonzalez J."/>
            <person name="Henrissat B."/>
            <person name="Kuo A."/>
            <person name="Liang C."/>
            <person name="Lipzen A."/>
            <person name="Lutzoni F."/>
            <person name="Magnuson J."/>
            <person name="Mondo S."/>
            <person name="Nolan M."/>
            <person name="Ohm R."/>
            <person name="Pangilinan J."/>
            <person name="Park H.-J."/>
            <person name="Ramirez L."/>
            <person name="Alfaro M."/>
            <person name="Sun H."/>
            <person name="Tritt A."/>
            <person name="Yoshinaga Y."/>
            <person name="Zwiers L.-H."/>
            <person name="Turgeon B."/>
            <person name="Goodwin S."/>
            <person name="Spatafora J."/>
            <person name="Crous P."/>
            <person name="Grigoriev I."/>
        </authorList>
    </citation>
    <scope>NUCLEOTIDE SEQUENCE</scope>
    <source>
        <strain evidence="1">CBS 125425</strain>
    </source>
</reference>
<evidence type="ECO:0000313" key="1">
    <source>
        <dbReference type="EMBL" id="KAF2730084.1"/>
    </source>
</evidence>
<sequence>MRQAQSDIAFNTNTDGFDKNNFALQDTATPTLFALVLDIVLDIVLVPARAHYAGACPETLTIQDEAPSRADAHRILDRHLHSDVEHLFTIDATDFLPPPRTLCEIYSGTHPLIQEYVMRDPRAQRSVQRAVDAITQALSHDGFRRGKKVHFADVDLRYDRWHGRDKFGRELQREVALSTMCHAGTHRSVSLVEVIAQELRELARSGVLGNKGLEVRIIHVHRKRGIADAR</sequence>
<dbReference type="AlphaFoldDB" id="A0A9P4QS50"/>
<dbReference type="OrthoDB" id="5418695at2759"/>
<organism evidence="1 2">
    <name type="scientific">Polyplosphaeria fusca</name>
    <dbReference type="NCBI Taxonomy" id="682080"/>
    <lineage>
        <taxon>Eukaryota</taxon>
        <taxon>Fungi</taxon>
        <taxon>Dikarya</taxon>
        <taxon>Ascomycota</taxon>
        <taxon>Pezizomycotina</taxon>
        <taxon>Dothideomycetes</taxon>
        <taxon>Pleosporomycetidae</taxon>
        <taxon>Pleosporales</taxon>
        <taxon>Tetraplosphaeriaceae</taxon>
        <taxon>Polyplosphaeria</taxon>
    </lineage>
</organism>
<evidence type="ECO:0000313" key="2">
    <source>
        <dbReference type="Proteomes" id="UP000799444"/>
    </source>
</evidence>
<gene>
    <name evidence="1" type="ORF">EJ04DRAFT_527256</name>
</gene>